<reference evidence="1" key="1">
    <citation type="submission" date="2019-08" db="EMBL/GenBank/DDBJ databases">
        <title>The genome of the North American firefly Photinus pyralis.</title>
        <authorList>
            <consortium name="Photinus pyralis genome working group"/>
            <person name="Fallon T.R."/>
            <person name="Sander Lower S.E."/>
            <person name="Weng J.-K."/>
        </authorList>
    </citation>
    <scope>NUCLEOTIDE SEQUENCE</scope>
    <source>
        <strain evidence="1">TRF0915ILg1</strain>
        <tissue evidence="1">Whole body</tissue>
    </source>
</reference>
<proteinExistence type="predicted"/>
<organism evidence="1 2">
    <name type="scientific">Ignelater luminosus</name>
    <name type="common">Cucubano</name>
    <name type="synonym">Pyrophorus luminosus</name>
    <dbReference type="NCBI Taxonomy" id="2038154"/>
    <lineage>
        <taxon>Eukaryota</taxon>
        <taxon>Metazoa</taxon>
        <taxon>Ecdysozoa</taxon>
        <taxon>Arthropoda</taxon>
        <taxon>Hexapoda</taxon>
        <taxon>Insecta</taxon>
        <taxon>Pterygota</taxon>
        <taxon>Neoptera</taxon>
        <taxon>Endopterygota</taxon>
        <taxon>Coleoptera</taxon>
        <taxon>Polyphaga</taxon>
        <taxon>Elateriformia</taxon>
        <taxon>Elateroidea</taxon>
        <taxon>Elateridae</taxon>
        <taxon>Agrypninae</taxon>
        <taxon>Pyrophorini</taxon>
        <taxon>Ignelater</taxon>
    </lineage>
</organism>
<evidence type="ECO:0000313" key="1">
    <source>
        <dbReference type="EMBL" id="KAF2897882.1"/>
    </source>
</evidence>
<comment type="caution">
    <text evidence="1">The sequence shown here is derived from an EMBL/GenBank/DDBJ whole genome shotgun (WGS) entry which is preliminary data.</text>
</comment>
<accession>A0A8K0GDJ3</accession>
<dbReference type="EMBL" id="VTPC01003884">
    <property type="protein sequence ID" value="KAF2897882.1"/>
    <property type="molecule type" value="Genomic_DNA"/>
</dbReference>
<dbReference type="OrthoDB" id="6767820at2759"/>
<dbReference type="InterPro" id="IPR052709">
    <property type="entry name" value="Transposase-MT_Hybrid"/>
</dbReference>
<dbReference type="AlphaFoldDB" id="A0A8K0GDJ3"/>
<name>A0A8K0GDJ3_IGNLU</name>
<gene>
    <name evidence="1" type="ORF">ILUMI_08293</name>
</gene>
<dbReference type="Proteomes" id="UP000801492">
    <property type="component" value="Unassembled WGS sequence"/>
</dbReference>
<protein>
    <submittedName>
        <fullName evidence="1">Uncharacterized protein</fullName>
    </submittedName>
</protein>
<evidence type="ECO:0000313" key="2">
    <source>
        <dbReference type="Proteomes" id="UP000801492"/>
    </source>
</evidence>
<dbReference type="PANTHER" id="PTHR46060">
    <property type="entry name" value="MARINER MOS1 TRANSPOSASE-LIKE PROTEIN"/>
    <property type="match status" value="1"/>
</dbReference>
<sequence>MKDVSGDSSPSDATIKRHYANFRRGDFDLNGDSRSGSPAPAVTEENIRAVKQLVTDNRHITYAKIKETLSIHAASTIRKEVVAIYSDIIAEGMKDLDEKVSVFKQNSVHYELPGIRSGTGKNMQDYVLVGQCEYEYKRVLIVELVQCQIMKCVSFSILLSVLS</sequence>
<dbReference type="PANTHER" id="PTHR46060:SF1">
    <property type="entry name" value="MARINER MOS1 TRANSPOSASE-LIKE PROTEIN"/>
    <property type="match status" value="1"/>
</dbReference>
<keyword evidence="2" id="KW-1185">Reference proteome</keyword>